<sequence length="125" mass="14907">MDNPLRRGIQWQGELVGEVSAYWSDGDLRQWLEIGIVLYDRQCWGQKIGERALKLWLTELFNRFDYLPHIGFTTWSGNPGMMRLGDKVGMQKEGVIRQVRYWQGRYYDSVKYGLLRAEWQQWQTS</sequence>
<organism evidence="2 3">
    <name type="scientific">Enterococcus diestrammenae</name>
    <dbReference type="NCBI Taxonomy" id="1155073"/>
    <lineage>
        <taxon>Bacteria</taxon>
        <taxon>Bacillati</taxon>
        <taxon>Bacillota</taxon>
        <taxon>Bacilli</taxon>
        <taxon>Lactobacillales</taxon>
        <taxon>Enterococcaceae</taxon>
        <taxon>Enterococcus</taxon>
    </lineage>
</organism>
<reference evidence="3" key="1">
    <citation type="submission" date="2016-06" db="EMBL/GenBank/DDBJ databases">
        <title>Four novel species of enterococci isolated from chicken manure.</title>
        <authorList>
            <person name="Van Tyne D."/>
        </authorList>
    </citation>
    <scope>NUCLEOTIDE SEQUENCE [LARGE SCALE GENOMIC DNA]</scope>
    <source>
        <strain evidence="3">JM9A</strain>
    </source>
</reference>
<accession>A0ABV0EZV9</accession>
<dbReference type="PANTHER" id="PTHR43415:SF4">
    <property type="entry name" value="N-ACETYLTRANSFERASE DOMAIN-CONTAINING PROTEIN"/>
    <property type="match status" value="1"/>
</dbReference>
<protein>
    <recommendedName>
        <fullName evidence="1">N-acetyltransferase domain-containing protein</fullName>
    </recommendedName>
</protein>
<keyword evidence="3" id="KW-1185">Reference proteome</keyword>
<evidence type="ECO:0000259" key="1">
    <source>
        <dbReference type="PROSITE" id="PS51186"/>
    </source>
</evidence>
<dbReference type="Gene3D" id="3.40.630.30">
    <property type="match status" value="1"/>
</dbReference>
<dbReference type="EMBL" id="MAEI02000001">
    <property type="protein sequence ID" value="MEO1781240.1"/>
    <property type="molecule type" value="Genomic_DNA"/>
</dbReference>
<dbReference type="InterPro" id="IPR000182">
    <property type="entry name" value="GNAT_dom"/>
</dbReference>
<dbReference type="InterPro" id="IPR016181">
    <property type="entry name" value="Acyl_CoA_acyltransferase"/>
</dbReference>
<evidence type="ECO:0000313" key="2">
    <source>
        <dbReference type="EMBL" id="MEO1781240.1"/>
    </source>
</evidence>
<feature type="domain" description="N-acetyltransferase" evidence="1">
    <location>
        <begin position="1"/>
        <end position="113"/>
    </location>
</feature>
<dbReference type="PANTHER" id="PTHR43415">
    <property type="entry name" value="SPERMIDINE N(1)-ACETYLTRANSFERASE"/>
    <property type="match status" value="1"/>
</dbReference>
<dbReference type="SUPFAM" id="SSF55729">
    <property type="entry name" value="Acyl-CoA N-acyltransferases (Nat)"/>
    <property type="match status" value="1"/>
</dbReference>
<gene>
    <name evidence="2" type="ORF">BAU18_000819</name>
</gene>
<proteinExistence type="predicted"/>
<dbReference type="Pfam" id="PF13302">
    <property type="entry name" value="Acetyltransf_3"/>
    <property type="match status" value="1"/>
</dbReference>
<name>A0ABV0EZV9_9ENTE</name>
<comment type="caution">
    <text evidence="2">The sequence shown here is derived from an EMBL/GenBank/DDBJ whole genome shotgun (WGS) entry which is preliminary data.</text>
</comment>
<evidence type="ECO:0000313" key="3">
    <source>
        <dbReference type="Proteomes" id="UP001429357"/>
    </source>
</evidence>
<reference evidence="2 3" key="2">
    <citation type="submission" date="2024-02" db="EMBL/GenBank/DDBJ databases">
        <title>The Genome Sequence of Enterococcus diestrammenae JM9A.</title>
        <authorList>
            <person name="Earl A."/>
            <person name="Manson A."/>
            <person name="Gilmore M."/>
            <person name="Sanders J."/>
            <person name="Shea T."/>
            <person name="Howe W."/>
            <person name="Livny J."/>
            <person name="Cuomo C."/>
            <person name="Neafsey D."/>
            <person name="Birren B."/>
        </authorList>
    </citation>
    <scope>NUCLEOTIDE SEQUENCE [LARGE SCALE GENOMIC DNA]</scope>
    <source>
        <strain evidence="2 3">JM9A</strain>
    </source>
</reference>
<dbReference type="Proteomes" id="UP001429357">
    <property type="component" value="Unassembled WGS sequence"/>
</dbReference>
<dbReference type="PROSITE" id="PS51186">
    <property type="entry name" value="GNAT"/>
    <property type="match status" value="1"/>
</dbReference>